<dbReference type="GO" id="GO:0000056">
    <property type="term" value="P:ribosomal small subunit export from nucleus"/>
    <property type="evidence" value="ECO:0007669"/>
    <property type="project" value="TreeGrafter"/>
</dbReference>
<dbReference type="Proteomes" id="UP001187531">
    <property type="component" value="Unassembled WGS sequence"/>
</dbReference>
<dbReference type="EMBL" id="JAVRJZ010000009">
    <property type="protein sequence ID" value="KAK2718155.1"/>
    <property type="molecule type" value="Genomic_DNA"/>
</dbReference>
<accession>A0AA88LE33</accession>
<name>A0AA88LE33_ARTSF</name>
<dbReference type="AlphaFoldDB" id="A0AA88LE33"/>
<dbReference type="GO" id="GO:0042274">
    <property type="term" value="P:ribosomal small subunit biogenesis"/>
    <property type="evidence" value="ECO:0007669"/>
    <property type="project" value="InterPro"/>
</dbReference>
<keyword evidence="5" id="KW-1185">Reference proteome</keyword>
<evidence type="ECO:0000313" key="4">
    <source>
        <dbReference type="EMBL" id="KAK2718155.1"/>
    </source>
</evidence>
<evidence type="ECO:0000256" key="2">
    <source>
        <dbReference type="ARBA" id="ARBA00021561"/>
    </source>
</evidence>
<dbReference type="GO" id="GO:0005634">
    <property type="term" value="C:nucleus"/>
    <property type="evidence" value="ECO:0007669"/>
    <property type="project" value="TreeGrafter"/>
</dbReference>
<sequence length="481" mass="55725">MPKKKFIDKKNAVTFQIVHRSQRDPLITDETAPCHVLVPLEAKKHDIDKQDGPNEPLLNQKEEQIKYGIYFDDQYNYLQHLKTVDDPINVEWAPVKTPVTKKEDLKEIRLKLPSSVFESDFQEDVGLLNKAAPQSGPRLDFDPDIVAGLDDDFDYENEENVLQDDFMKFANSDLNLEEENDNINDDEWKDENSDEGTICDSEDAGSGRFSFDDEQDPFKDEETKSRFTSYSMTSSVLRRNDMLTLLDDRFEKIYEQYDDTEVGALDTEEIDGYLNLSDDRLIDLAKEFEQKIEEERLISDNMVSPQKEDILIIEAEDTNTEEEDDWDPYATSSDEDERFDCVSILTQTPRSEYMPTIIDIPSNKPKKIKISSRTGIPLDTLGKVGLTKANLDKLDRINEVEKRTKDFEDDSESLLSTLSVMSIRAKNETPEERRARKSALKEYRRERRMEKKANTIAFKEEKKKQEKILRNTKVTSGLKMV</sequence>
<dbReference type="InterPro" id="IPR007307">
    <property type="entry name" value="Ltv1"/>
</dbReference>
<feature type="compositionally biased region" description="Acidic residues" evidence="3">
    <location>
        <begin position="178"/>
        <end position="194"/>
    </location>
</feature>
<proteinExistence type="inferred from homology"/>
<evidence type="ECO:0000313" key="5">
    <source>
        <dbReference type="Proteomes" id="UP001187531"/>
    </source>
</evidence>
<gene>
    <name evidence="4" type="ORF">QYM36_005460</name>
</gene>
<dbReference type="PANTHER" id="PTHR21531">
    <property type="entry name" value="LOW-TEMPERATURE VIABILITY PROTEIN LTV1-RELATED"/>
    <property type="match status" value="1"/>
</dbReference>
<dbReference type="GO" id="GO:0030688">
    <property type="term" value="C:preribosome, small subunit precursor"/>
    <property type="evidence" value="ECO:0007669"/>
    <property type="project" value="TreeGrafter"/>
</dbReference>
<protein>
    <recommendedName>
        <fullName evidence="2">Protein LTV1 homolog</fullName>
    </recommendedName>
</protein>
<comment type="caution">
    <text evidence="4">The sequence shown here is derived from an EMBL/GenBank/DDBJ whole genome shotgun (WGS) entry which is preliminary data.</text>
</comment>
<evidence type="ECO:0000256" key="1">
    <source>
        <dbReference type="ARBA" id="ARBA00009078"/>
    </source>
</evidence>
<dbReference type="Pfam" id="PF04180">
    <property type="entry name" value="LTV"/>
    <property type="match status" value="2"/>
</dbReference>
<reference evidence="4" key="1">
    <citation type="submission" date="2023-07" db="EMBL/GenBank/DDBJ databases">
        <title>Chromosome-level genome assembly of Artemia franciscana.</title>
        <authorList>
            <person name="Jo E."/>
        </authorList>
    </citation>
    <scope>NUCLEOTIDE SEQUENCE</scope>
    <source>
        <tissue evidence="4">Whole body</tissue>
    </source>
</reference>
<organism evidence="4 5">
    <name type="scientific">Artemia franciscana</name>
    <name type="common">Brine shrimp</name>
    <name type="synonym">Artemia sanfranciscana</name>
    <dbReference type="NCBI Taxonomy" id="6661"/>
    <lineage>
        <taxon>Eukaryota</taxon>
        <taxon>Metazoa</taxon>
        <taxon>Ecdysozoa</taxon>
        <taxon>Arthropoda</taxon>
        <taxon>Crustacea</taxon>
        <taxon>Branchiopoda</taxon>
        <taxon>Anostraca</taxon>
        <taxon>Artemiidae</taxon>
        <taxon>Artemia</taxon>
    </lineage>
</organism>
<feature type="compositionally biased region" description="Basic and acidic residues" evidence="3">
    <location>
        <begin position="216"/>
        <end position="225"/>
    </location>
</feature>
<evidence type="ECO:0000256" key="3">
    <source>
        <dbReference type="SAM" id="MobiDB-lite"/>
    </source>
</evidence>
<dbReference type="GO" id="GO:0005829">
    <property type="term" value="C:cytosol"/>
    <property type="evidence" value="ECO:0007669"/>
    <property type="project" value="TreeGrafter"/>
</dbReference>
<feature type="region of interest" description="Disordered" evidence="3">
    <location>
        <begin position="178"/>
        <end position="225"/>
    </location>
</feature>
<feature type="region of interest" description="Disordered" evidence="3">
    <location>
        <begin position="426"/>
        <end position="447"/>
    </location>
</feature>
<comment type="similarity">
    <text evidence="1">Belongs to the LTV1 family.</text>
</comment>
<dbReference type="PANTHER" id="PTHR21531:SF0">
    <property type="entry name" value="PROTEIN LTV1 HOMOLOG"/>
    <property type="match status" value="1"/>
</dbReference>